<dbReference type="EMBL" id="CP073708">
    <property type="protein sequence ID" value="QUO42021.1"/>
    <property type="molecule type" value="Genomic_DNA"/>
</dbReference>
<reference evidence="3" key="2">
    <citation type="submission" date="2021-04" db="EMBL/GenBank/DDBJ databases">
        <title>Brevibacillus composti FJAT-54423, complete genome.</title>
        <authorList>
            <person name="Tang R."/>
        </authorList>
    </citation>
    <scope>NUCLEOTIDE SEQUENCE</scope>
    <source>
        <strain evidence="3">FJAT-54424</strain>
    </source>
</reference>
<dbReference type="Proteomes" id="UP000677234">
    <property type="component" value="Chromosome"/>
</dbReference>
<evidence type="ECO:0000256" key="1">
    <source>
        <dbReference type="SAM" id="Phobius"/>
    </source>
</evidence>
<sequence length="45" mass="5329">MSFVGPPLYEWISHNLFVIAIIIGCVAVMGYFFYNTRRNKGRYRQ</sequence>
<dbReference type="RefSeq" id="WP_198828502.1">
    <property type="nucleotide sequence ID" value="NZ_CP066308.1"/>
</dbReference>
<evidence type="ECO:0000313" key="4">
    <source>
        <dbReference type="Proteomes" id="UP000595847"/>
    </source>
</evidence>
<dbReference type="KEGG" id="bcop:JD108_03005"/>
<dbReference type="EMBL" id="CP066308">
    <property type="protein sequence ID" value="QQE74936.1"/>
    <property type="molecule type" value="Genomic_DNA"/>
</dbReference>
<feature type="transmembrane region" description="Helical" evidence="1">
    <location>
        <begin position="12"/>
        <end position="34"/>
    </location>
</feature>
<keyword evidence="1" id="KW-0472">Membrane</keyword>
<reference evidence="2 4" key="1">
    <citation type="submission" date="2020-12" db="EMBL/GenBank/DDBJ databases">
        <title>strain FJAT-54423T represents a novel species of the genus Brevibacillus.</title>
        <authorList>
            <person name="Tang R."/>
        </authorList>
    </citation>
    <scope>NUCLEOTIDE SEQUENCE [LARGE SCALE GENOMIC DNA]</scope>
    <source>
        <strain evidence="2 4">FJAT-54423</strain>
    </source>
</reference>
<keyword evidence="1" id="KW-1133">Transmembrane helix</keyword>
<dbReference type="NCBIfam" id="NF045534">
    <property type="entry name" value="small_EYxxD"/>
    <property type="match status" value="1"/>
</dbReference>
<gene>
    <name evidence="2" type="ORF">JD108_03005</name>
    <name evidence="3" type="ORF">KDJ56_03010</name>
</gene>
<proteinExistence type="predicted"/>
<keyword evidence="5" id="KW-1185">Reference proteome</keyword>
<keyword evidence="1" id="KW-0812">Transmembrane</keyword>
<dbReference type="AlphaFoldDB" id="A0A7T5ELR0"/>
<evidence type="ECO:0000313" key="5">
    <source>
        <dbReference type="Proteomes" id="UP000677234"/>
    </source>
</evidence>
<organism evidence="2 4">
    <name type="scientific">Brevibacillus composti</name>
    <dbReference type="NCBI Taxonomy" id="2796470"/>
    <lineage>
        <taxon>Bacteria</taxon>
        <taxon>Bacillati</taxon>
        <taxon>Bacillota</taxon>
        <taxon>Bacilli</taxon>
        <taxon>Bacillales</taxon>
        <taxon>Paenibacillaceae</taxon>
        <taxon>Brevibacillus</taxon>
    </lineage>
</organism>
<dbReference type="Proteomes" id="UP000595847">
    <property type="component" value="Chromosome"/>
</dbReference>
<accession>A0A7T5ELR0</accession>
<evidence type="ECO:0000313" key="3">
    <source>
        <dbReference type="EMBL" id="QUO42021.1"/>
    </source>
</evidence>
<evidence type="ECO:0000313" key="2">
    <source>
        <dbReference type="EMBL" id="QQE74936.1"/>
    </source>
</evidence>
<name>A0A7T5ELR0_9BACL</name>
<protein>
    <submittedName>
        <fullName evidence="2">Uncharacterized protein</fullName>
    </submittedName>
</protein>